<dbReference type="RefSeq" id="WP_163818272.1">
    <property type="nucleotide sequence ID" value="NZ_JAAGOB010000004.1"/>
</dbReference>
<dbReference type="PANTHER" id="PTHR43214">
    <property type="entry name" value="TWO-COMPONENT RESPONSE REGULATOR"/>
    <property type="match status" value="1"/>
</dbReference>
<feature type="domain" description="HTH luxR-type" evidence="6">
    <location>
        <begin position="150"/>
        <end position="215"/>
    </location>
</feature>
<feature type="modified residue" description="4-aspartylphosphate" evidence="5">
    <location>
        <position position="57"/>
    </location>
</feature>
<dbReference type="AlphaFoldDB" id="A0A6N9YKB1"/>
<dbReference type="Pfam" id="PF00196">
    <property type="entry name" value="GerE"/>
    <property type="match status" value="1"/>
</dbReference>
<keyword evidence="2" id="KW-0805">Transcription regulation</keyword>
<dbReference type="PANTHER" id="PTHR43214:SF24">
    <property type="entry name" value="TRANSCRIPTIONAL REGULATORY PROTEIN NARL-RELATED"/>
    <property type="match status" value="1"/>
</dbReference>
<dbReference type="CDD" id="cd06170">
    <property type="entry name" value="LuxR_C_like"/>
    <property type="match status" value="1"/>
</dbReference>
<evidence type="ECO:0000313" key="8">
    <source>
        <dbReference type="EMBL" id="NED95501.1"/>
    </source>
</evidence>
<dbReference type="PRINTS" id="PR00038">
    <property type="entry name" value="HTHLUXR"/>
</dbReference>
<keyword evidence="1 5" id="KW-0597">Phosphoprotein</keyword>
<dbReference type="GO" id="GO:0000160">
    <property type="term" value="P:phosphorelay signal transduction system"/>
    <property type="evidence" value="ECO:0007669"/>
    <property type="project" value="InterPro"/>
</dbReference>
<sequence length="224" mass="23868">MTAQVSVLLVDDEPLVRAGLRVIIDAQPDLSVVGEASDGAEVMPLVSQLRPDVVVMDVRMPAVDGIQATRTLLSRDDPPRILVVTTFENDDYVYDALRAGAHGFMLKRTPPEQIVQAVRTVARGESLLFPEAIRRLAAAYAEGAGSDAPGRLADAGLTEREAEVLRMMAAGLSNPEIAGQLYLGVETVKTHVGNVLAKLGVRDRTQAVIAAYESGFVSPASPPK</sequence>
<dbReference type="SUPFAM" id="SSF52172">
    <property type="entry name" value="CheY-like"/>
    <property type="match status" value="1"/>
</dbReference>
<feature type="domain" description="Response regulatory" evidence="7">
    <location>
        <begin position="6"/>
        <end position="122"/>
    </location>
</feature>
<dbReference type="EMBL" id="JAAGOB010000004">
    <property type="protein sequence ID" value="NED95501.1"/>
    <property type="molecule type" value="Genomic_DNA"/>
</dbReference>
<dbReference type="InterPro" id="IPR058245">
    <property type="entry name" value="NreC/VraR/RcsB-like_REC"/>
</dbReference>
<evidence type="ECO:0000259" key="7">
    <source>
        <dbReference type="PROSITE" id="PS50110"/>
    </source>
</evidence>
<protein>
    <submittedName>
        <fullName evidence="8">Response regulator transcription factor</fullName>
    </submittedName>
</protein>
<evidence type="ECO:0000256" key="3">
    <source>
        <dbReference type="ARBA" id="ARBA00023125"/>
    </source>
</evidence>
<accession>A0A6N9YKB1</accession>
<evidence type="ECO:0000256" key="1">
    <source>
        <dbReference type="ARBA" id="ARBA00022553"/>
    </source>
</evidence>
<dbReference type="CDD" id="cd17535">
    <property type="entry name" value="REC_NarL-like"/>
    <property type="match status" value="1"/>
</dbReference>
<proteinExistence type="predicted"/>
<evidence type="ECO:0000256" key="2">
    <source>
        <dbReference type="ARBA" id="ARBA00023015"/>
    </source>
</evidence>
<evidence type="ECO:0000256" key="4">
    <source>
        <dbReference type="ARBA" id="ARBA00023163"/>
    </source>
</evidence>
<dbReference type="InterPro" id="IPR000792">
    <property type="entry name" value="Tscrpt_reg_LuxR_C"/>
</dbReference>
<dbReference type="InterPro" id="IPR001789">
    <property type="entry name" value="Sig_transdc_resp-reg_receiver"/>
</dbReference>
<dbReference type="PROSITE" id="PS50110">
    <property type="entry name" value="RESPONSE_REGULATORY"/>
    <property type="match status" value="1"/>
</dbReference>
<dbReference type="SMART" id="SM00448">
    <property type="entry name" value="REC"/>
    <property type="match status" value="1"/>
</dbReference>
<dbReference type="Proteomes" id="UP000469185">
    <property type="component" value="Unassembled WGS sequence"/>
</dbReference>
<comment type="caution">
    <text evidence="8">The sequence shown here is derived from an EMBL/GenBank/DDBJ whole genome shotgun (WGS) entry which is preliminary data.</text>
</comment>
<dbReference type="GO" id="GO:0003677">
    <property type="term" value="F:DNA binding"/>
    <property type="evidence" value="ECO:0007669"/>
    <property type="project" value="UniProtKB-KW"/>
</dbReference>
<gene>
    <name evidence="8" type="ORF">G1H11_09260</name>
</gene>
<dbReference type="SUPFAM" id="SSF46894">
    <property type="entry name" value="C-terminal effector domain of the bipartite response regulators"/>
    <property type="match status" value="1"/>
</dbReference>
<dbReference type="InterPro" id="IPR016032">
    <property type="entry name" value="Sig_transdc_resp-reg_C-effctor"/>
</dbReference>
<keyword evidence="9" id="KW-1185">Reference proteome</keyword>
<dbReference type="Pfam" id="PF00072">
    <property type="entry name" value="Response_reg"/>
    <property type="match status" value="1"/>
</dbReference>
<evidence type="ECO:0000313" key="9">
    <source>
        <dbReference type="Proteomes" id="UP000469185"/>
    </source>
</evidence>
<dbReference type="GO" id="GO:0006355">
    <property type="term" value="P:regulation of DNA-templated transcription"/>
    <property type="evidence" value="ECO:0007669"/>
    <property type="project" value="InterPro"/>
</dbReference>
<dbReference type="SMART" id="SM00421">
    <property type="entry name" value="HTH_LUXR"/>
    <property type="match status" value="1"/>
</dbReference>
<keyword evidence="3" id="KW-0238">DNA-binding</keyword>
<dbReference type="PROSITE" id="PS50043">
    <property type="entry name" value="HTH_LUXR_2"/>
    <property type="match status" value="1"/>
</dbReference>
<dbReference type="PROSITE" id="PS00622">
    <property type="entry name" value="HTH_LUXR_1"/>
    <property type="match status" value="1"/>
</dbReference>
<dbReference type="Gene3D" id="3.40.50.2300">
    <property type="match status" value="1"/>
</dbReference>
<dbReference type="InterPro" id="IPR011006">
    <property type="entry name" value="CheY-like_superfamily"/>
</dbReference>
<name>A0A6N9YKB1_9ACTN</name>
<evidence type="ECO:0000259" key="6">
    <source>
        <dbReference type="PROSITE" id="PS50043"/>
    </source>
</evidence>
<reference evidence="8 9" key="1">
    <citation type="submission" date="2020-02" db="EMBL/GenBank/DDBJ databases">
        <authorList>
            <person name="Li X.-J."/>
            <person name="Feng X.-M."/>
        </authorList>
    </citation>
    <scope>NUCLEOTIDE SEQUENCE [LARGE SCALE GENOMIC DNA]</scope>
    <source>
        <strain evidence="8 9">CGMCC 4.7225</strain>
    </source>
</reference>
<keyword evidence="4" id="KW-0804">Transcription</keyword>
<organism evidence="8 9">
    <name type="scientific">Phytoactinopolyspora alkaliphila</name>
    <dbReference type="NCBI Taxonomy" id="1783498"/>
    <lineage>
        <taxon>Bacteria</taxon>
        <taxon>Bacillati</taxon>
        <taxon>Actinomycetota</taxon>
        <taxon>Actinomycetes</taxon>
        <taxon>Jiangellales</taxon>
        <taxon>Jiangellaceae</taxon>
        <taxon>Phytoactinopolyspora</taxon>
    </lineage>
</organism>
<dbReference type="InterPro" id="IPR039420">
    <property type="entry name" value="WalR-like"/>
</dbReference>
<evidence type="ECO:0000256" key="5">
    <source>
        <dbReference type="PROSITE-ProRule" id="PRU00169"/>
    </source>
</evidence>